<organism evidence="1 2">
    <name type="scientific">Giardia muris</name>
    <dbReference type="NCBI Taxonomy" id="5742"/>
    <lineage>
        <taxon>Eukaryota</taxon>
        <taxon>Metamonada</taxon>
        <taxon>Diplomonadida</taxon>
        <taxon>Hexamitidae</taxon>
        <taxon>Giardiinae</taxon>
        <taxon>Giardia</taxon>
    </lineage>
</organism>
<evidence type="ECO:0000313" key="1">
    <source>
        <dbReference type="EMBL" id="TNJ26527.1"/>
    </source>
</evidence>
<dbReference type="Proteomes" id="UP000315496">
    <property type="component" value="Chromosome 5"/>
</dbReference>
<protein>
    <submittedName>
        <fullName evidence="1">Uncharacterized protein</fullName>
    </submittedName>
</protein>
<accession>A0A4Z1T0U5</accession>
<sequence>MNQLATIPVAADPESSALLRTGGQTFSILLRTSTETLVYAQSTGEVFPIEANGETIRGFTTVGRPGGGSEDLLVYITHRTLALNVPPTTLSRSKGSTAPGSLYAVHDLTGPPILVSAGEGHILVALGGDVEGYQVPKTPNLTTPLSQAFWATTGDLVTHMGFLEARDTRPEYVLVSRDKYVRHFIGDELEAEFRLPDLPRRTSTQGRFILVCFQDACWLLHATCGRIVVIHKYSPVLDAVLLWKPSTPILRPSDLTTEEDEAWFRGIRGESLERLLRLDPSDIIPLIAILSPTTFQVCAFTLRPEGNNNMLTLTTLQSRPYSGTKGTIFVGPSTSSATSQVVWVLTERSLTIYIVSSNDMINAHQTASKTQTTSPSPRLEPQKATLDRFRLLAGRRSNAIRQHLNSLPTNGRGREEYTFDDLKTNMNIKGDGVCLRRFSFTGKTGVLTLDLELTDSFFVHSVVIRSPLGSEFHYPMCSIEKVTQEFCKRLTGTGMELLLGKTIRDHNSSATGELRLLAEILRQGHCLATGELTSDVWGLLTQSSFAQAAFMAYASPVRQGIEDSDSSFYKFLSHPLPYIPPKESESTNQLSIPLPLAQCHPGDSLDISIICTLGNPTFASSGAAIHVSVTTPLFPEFALTHPSEAIKAQLASGASLMLDIGLTSNESMEALQQCLHKGHLFVSGRESIGASLEHCYITCLVPSRIFSILLENESLCPGVQGAKEILLLCTTLSFGYFSDANGEYHVQVQCFDPSLLPLVYRRLTGALKVVGCTGDMTTHLTLGKAIRELILKVSQLRVEGMDRLPQQRAELVIAGDKARDSCSRTIDWAEMCYYRHASQSLTELRSNLKGAFDELARIQQERRTTRVASKYLEDLLDGLALIKQDATGLTQGIFADDPKLAQLEW</sequence>
<name>A0A4Z1T0U5_GIAMU</name>
<reference evidence="1 2" key="1">
    <citation type="submission" date="2019-05" db="EMBL/GenBank/DDBJ databases">
        <title>The compact genome of Giardia muris reveals important steps in the evolution of intestinal protozoan parasites.</title>
        <authorList>
            <person name="Xu F."/>
            <person name="Jimenez-Gonzalez A."/>
            <person name="Einarsson E."/>
            <person name="Astvaldsson A."/>
            <person name="Peirasmaki D."/>
            <person name="Eckmann L."/>
            <person name="Andersson J.O."/>
            <person name="Svard S.G."/>
            <person name="Jerlstrom-Hultqvist J."/>
        </authorList>
    </citation>
    <scope>NUCLEOTIDE SEQUENCE [LARGE SCALE GENOMIC DNA]</scope>
    <source>
        <strain evidence="1 2">Roberts-Thomson</strain>
    </source>
</reference>
<proteinExistence type="predicted"/>
<dbReference type="VEuPathDB" id="GiardiaDB:GMRT_10482"/>
<keyword evidence="2" id="KW-1185">Reference proteome</keyword>
<dbReference type="AlphaFoldDB" id="A0A4Z1T0U5"/>
<evidence type="ECO:0000313" key="2">
    <source>
        <dbReference type="Proteomes" id="UP000315496"/>
    </source>
</evidence>
<comment type="caution">
    <text evidence="1">The sequence shown here is derived from an EMBL/GenBank/DDBJ whole genome shotgun (WGS) entry which is preliminary data.</text>
</comment>
<dbReference type="EMBL" id="VDLU01000005">
    <property type="protein sequence ID" value="TNJ26527.1"/>
    <property type="molecule type" value="Genomic_DNA"/>
</dbReference>
<gene>
    <name evidence="1" type="ORF">GMRT_10482</name>
</gene>